<sequence length="85" mass="9865">MMAGQYPGKGVHAQHANYGLRGLRARVDEYRLDYLRIRELGRDEAALERAAARWASYADLLETVERLDEAKRVRTRTENRLHPIT</sequence>
<protein>
    <submittedName>
        <fullName evidence="1">Uncharacterized protein</fullName>
    </submittedName>
</protein>
<dbReference type="Proteomes" id="UP000222336">
    <property type="component" value="Segment"/>
</dbReference>
<dbReference type="RefSeq" id="YP_009603052.1">
    <property type="nucleotide sequence ID" value="NC_041947.1"/>
</dbReference>
<accession>A0A0U4K8S3</accession>
<organism evidence="1 2">
    <name type="scientific">Arthrobacter phage Laroye</name>
    <dbReference type="NCBI Taxonomy" id="1772305"/>
    <lineage>
        <taxon>Viruses</taxon>
        <taxon>Duplodnaviria</taxon>
        <taxon>Heunggongvirae</taxon>
        <taxon>Uroviricota</taxon>
        <taxon>Caudoviricetes</taxon>
        <taxon>Laroyevirus</taxon>
        <taxon>Laroyevirus laroye</taxon>
    </lineage>
</organism>
<name>A0A0U4K8S3_9CAUD</name>
<dbReference type="KEGG" id="vg:40078918"/>
<dbReference type="EMBL" id="KU160654">
    <property type="protein sequence ID" value="ALY09587.1"/>
    <property type="molecule type" value="Genomic_DNA"/>
</dbReference>
<evidence type="ECO:0000313" key="2">
    <source>
        <dbReference type="Proteomes" id="UP000222336"/>
    </source>
</evidence>
<reference evidence="2" key="1">
    <citation type="submission" date="2015-11" db="EMBL/GenBank/DDBJ databases">
        <authorList>
            <person name="Dogans D."/>
            <person name="Schneider V.M."/>
            <person name="Bradley K.W."/>
            <person name="Asai D.J."/>
            <person name="Bowman C.A."/>
            <person name="Russell D.A."/>
            <person name="Pope W.H."/>
            <person name="Jacobs-Sera D."/>
            <person name="Hendrix R.W."/>
            <person name="Hatfull G.F."/>
        </authorList>
    </citation>
    <scope>NUCLEOTIDE SEQUENCE [LARGE SCALE GENOMIC DNA]</scope>
</reference>
<proteinExistence type="predicted"/>
<gene>
    <name evidence="1" type="primary">62</name>
    <name evidence="1" type="ORF">LAROYE_62</name>
</gene>
<evidence type="ECO:0000313" key="1">
    <source>
        <dbReference type="EMBL" id="ALY09587.1"/>
    </source>
</evidence>
<keyword evidence="2" id="KW-1185">Reference proteome</keyword>
<dbReference type="GeneID" id="40078918"/>